<name>A0A151M7Q8_ALLMI</name>
<evidence type="ECO:0000256" key="2">
    <source>
        <dbReference type="SAM" id="SignalP"/>
    </source>
</evidence>
<organism evidence="3 4">
    <name type="scientific">Alligator mississippiensis</name>
    <name type="common">American alligator</name>
    <dbReference type="NCBI Taxonomy" id="8496"/>
    <lineage>
        <taxon>Eukaryota</taxon>
        <taxon>Metazoa</taxon>
        <taxon>Chordata</taxon>
        <taxon>Craniata</taxon>
        <taxon>Vertebrata</taxon>
        <taxon>Euteleostomi</taxon>
        <taxon>Archelosauria</taxon>
        <taxon>Archosauria</taxon>
        <taxon>Crocodylia</taxon>
        <taxon>Alligatoridae</taxon>
        <taxon>Alligatorinae</taxon>
        <taxon>Alligator</taxon>
    </lineage>
</organism>
<evidence type="ECO:0000313" key="4">
    <source>
        <dbReference type="Proteomes" id="UP000050525"/>
    </source>
</evidence>
<gene>
    <name evidence="3" type="ORF">Y1Q_0012465</name>
</gene>
<dbReference type="AlphaFoldDB" id="A0A151M7Q8"/>
<sequence length="66" mass="7101">MFLLLIIMGACLALLIVFFTCSSNLIQASRIAAPSYDCDEGLAKKETGGRGLRPRRKNDVSTAAVL</sequence>
<reference evidence="3 4" key="1">
    <citation type="journal article" date="2012" name="Genome Biol.">
        <title>Sequencing three crocodilian genomes to illuminate the evolution of archosaurs and amniotes.</title>
        <authorList>
            <person name="St John J.A."/>
            <person name="Braun E.L."/>
            <person name="Isberg S.R."/>
            <person name="Miles L.G."/>
            <person name="Chong A.Y."/>
            <person name="Gongora J."/>
            <person name="Dalzell P."/>
            <person name="Moran C."/>
            <person name="Bed'hom B."/>
            <person name="Abzhanov A."/>
            <person name="Burgess S.C."/>
            <person name="Cooksey A.M."/>
            <person name="Castoe T.A."/>
            <person name="Crawford N.G."/>
            <person name="Densmore L.D."/>
            <person name="Drew J.C."/>
            <person name="Edwards S.V."/>
            <person name="Faircloth B.C."/>
            <person name="Fujita M.K."/>
            <person name="Greenwold M.J."/>
            <person name="Hoffmann F.G."/>
            <person name="Howard J.M."/>
            <person name="Iguchi T."/>
            <person name="Janes D.E."/>
            <person name="Khan S.Y."/>
            <person name="Kohno S."/>
            <person name="de Koning A.J."/>
            <person name="Lance S.L."/>
            <person name="McCarthy F.M."/>
            <person name="McCormack J.E."/>
            <person name="Merchant M.E."/>
            <person name="Peterson D.G."/>
            <person name="Pollock D.D."/>
            <person name="Pourmand N."/>
            <person name="Raney B.J."/>
            <person name="Roessler K.A."/>
            <person name="Sanford J.R."/>
            <person name="Sawyer R.H."/>
            <person name="Schmidt C.J."/>
            <person name="Triplett E.W."/>
            <person name="Tuberville T.D."/>
            <person name="Venegas-Anaya M."/>
            <person name="Howard J.T."/>
            <person name="Jarvis E.D."/>
            <person name="Guillette L.J.Jr."/>
            <person name="Glenn T.C."/>
            <person name="Green R.E."/>
            <person name="Ray D.A."/>
        </authorList>
    </citation>
    <scope>NUCLEOTIDE SEQUENCE [LARGE SCALE GENOMIC DNA]</scope>
    <source>
        <strain evidence="3">KSC_2009_1</strain>
    </source>
</reference>
<feature type="signal peptide" evidence="2">
    <location>
        <begin position="1"/>
        <end position="28"/>
    </location>
</feature>
<keyword evidence="2" id="KW-0732">Signal</keyword>
<feature type="chain" id="PRO_5007584847" evidence="2">
    <location>
        <begin position="29"/>
        <end position="66"/>
    </location>
</feature>
<keyword evidence="4" id="KW-1185">Reference proteome</keyword>
<accession>A0A151M7Q8</accession>
<evidence type="ECO:0000313" key="3">
    <source>
        <dbReference type="EMBL" id="KYO20552.1"/>
    </source>
</evidence>
<proteinExistence type="predicted"/>
<evidence type="ECO:0000256" key="1">
    <source>
        <dbReference type="SAM" id="MobiDB-lite"/>
    </source>
</evidence>
<comment type="caution">
    <text evidence="3">The sequence shown here is derived from an EMBL/GenBank/DDBJ whole genome shotgun (WGS) entry which is preliminary data.</text>
</comment>
<dbReference type="Proteomes" id="UP000050525">
    <property type="component" value="Unassembled WGS sequence"/>
</dbReference>
<dbReference type="EMBL" id="AKHW03006358">
    <property type="protein sequence ID" value="KYO20552.1"/>
    <property type="molecule type" value="Genomic_DNA"/>
</dbReference>
<feature type="region of interest" description="Disordered" evidence="1">
    <location>
        <begin position="47"/>
        <end position="66"/>
    </location>
</feature>
<protein>
    <submittedName>
        <fullName evidence="3">Uncharacterized protein</fullName>
    </submittedName>
</protein>